<dbReference type="EMBL" id="JAERRB010000001">
    <property type="protein sequence ID" value="MBL0740070.1"/>
    <property type="molecule type" value="Genomic_DNA"/>
</dbReference>
<reference evidence="3 4" key="1">
    <citation type="submission" date="2021-01" db="EMBL/GenBank/DDBJ databases">
        <title>Chryseolinea sp. Jin1 Genome sequencing and assembly.</title>
        <authorList>
            <person name="Kim I."/>
        </authorList>
    </citation>
    <scope>NUCLEOTIDE SEQUENCE [LARGE SCALE GENOMIC DNA]</scope>
    <source>
        <strain evidence="3 4">Jin1</strain>
    </source>
</reference>
<dbReference type="InterPro" id="IPR028098">
    <property type="entry name" value="Glyco_trans_4-like_N"/>
</dbReference>
<evidence type="ECO:0000313" key="3">
    <source>
        <dbReference type="EMBL" id="MBL0740070.1"/>
    </source>
</evidence>
<keyword evidence="4" id="KW-1185">Reference proteome</keyword>
<comment type="caution">
    <text evidence="3">The sequence shown here is derived from an EMBL/GenBank/DDBJ whole genome shotgun (WGS) entry which is preliminary data.</text>
</comment>
<evidence type="ECO:0000313" key="4">
    <source>
        <dbReference type="Proteomes" id="UP000613030"/>
    </source>
</evidence>
<dbReference type="Proteomes" id="UP000613030">
    <property type="component" value="Unassembled WGS sequence"/>
</dbReference>
<dbReference type="InterPro" id="IPR001296">
    <property type="entry name" value="Glyco_trans_1"/>
</dbReference>
<evidence type="ECO:0000259" key="2">
    <source>
        <dbReference type="Pfam" id="PF13477"/>
    </source>
</evidence>
<dbReference type="Pfam" id="PF13477">
    <property type="entry name" value="Glyco_trans_4_2"/>
    <property type="match status" value="1"/>
</dbReference>
<feature type="domain" description="Glycosyl transferase family 1" evidence="1">
    <location>
        <begin position="182"/>
        <end position="343"/>
    </location>
</feature>
<dbReference type="SUPFAM" id="SSF53756">
    <property type="entry name" value="UDP-Glycosyltransferase/glycogen phosphorylase"/>
    <property type="match status" value="1"/>
</dbReference>
<protein>
    <submittedName>
        <fullName evidence="3">Glycosyltransferase family 4 protein</fullName>
    </submittedName>
</protein>
<accession>A0ABS1KKS7</accession>
<dbReference type="PANTHER" id="PTHR12526:SF638">
    <property type="entry name" value="SPORE COAT PROTEIN SA"/>
    <property type="match status" value="1"/>
</dbReference>
<organism evidence="3 4">
    <name type="scientific">Chryseolinea lacunae</name>
    <dbReference type="NCBI Taxonomy" id="2801331"/>
    <lineage>
        <taxon>Bacteria</taxon>
        <taxon>Pseudomonadati</taxon>
        <taxon>Bacteroidota</taxon>
        <taxon>Cytophagia</taxon>
        <taxon>Cytophagales</taxon>
        <taxon>Fulvivirgaceae</taxon>
        <taxon>Chryseolinea</taxon>
    </lineage>
</organism>
<gene>
    <name evidence="3" type="ORF">JI741_02515</name>
</gene>
<dbReference type="PANTHER" id="PTHR12526">
    <property type="entry name" value="GLYCOSYLTRANSFERASE"/>
    <property type="match status" value="1"/>
</dbReference>
<dbReference type="CDD" id="cd03808">
    <property type="entry name" value="GT4_CapM-like"/>
    <property type="match status" value="1"/>
</dbReference>
<dbReference type="Pfam" id="PF00534">
    <property type="entry name" value="Glycos_transf_1"/>
    <property type="match status" value="1"/>
</dbReference>
<dbReference type="RefSeq" id="WP_202007069.1">
    <property type="nucleotide sequence ID" value="NZ_JAERRB010000001.1"/>
</dbReference>
<evidence type="ECO:0000259" key="1">
    <source>
        <dbReference type="Pfam" id="PF00534"/>
    </source>
</evidence>
<proteinExistence type="predicted"/>
<dbReference type="Gene3D" id="3.40.50.2000">
    <property type="entry name" value="Glycogen Phosphorylase B"/>
    <property type="match status" value="2"/>
</dbReference>
<sequence>MRIAIVLNTSWNIYNFRMNFVRALQAQGHEVHTIAPEDDYTPLLRQAGCVHHKVKMDSRGANPIKDSLLVAELYMIYRKVRPDIILHYTIKPNVYGTLAASLLRIPVINNVCGLGTVFLKDNLVSAVAIFLYRISFRFANKVFFQNPDDLKLFLDKKLVPAKAVDILPGSGIDLKHFQPVPFKRNEKFTFLLISRLITDKGVIEFIDAVRKLKSKGVNARFQVLGAKDPEHKRGIKLDVIQEWIDSGTIEYLGTTNDVRSFINDADCVVLPSYREGTPRTLLEAASSSKPIIATDVPGCNHVVQNDYNGFLCKLKDADDLAEKMKQMANLGDDKLQVFGQNGRIKMEAEYDESVVINKYLAALSAFRQAS</sequence>
<name>A0ABS1KKS7_9BACT</name>
<feature type="domain" description="Glycosyltransferase subfamily 4-like N-terminal" evidence="2">
    <location>
        <begin position="3"/>
        <end position="146"/>
    </location>
</feature>